<dbReference type="EMBL" id="KN717116">
    <property type="protein sequence ID" value="KJH40559.1"/>
    <property type="molecule type" value="Genomic_DNA"/>
</dbReference>
<organism evidence="1 2">
    <name type="scientific">Dictyocaulus viviparus</name>
    <name type="common">Bovine lungworm</name>
    <dbReference type="NCBI Taxonomy" id="29172"/>
    <lineage>
        <taxon>Eukaryota</taxon>
        <taxon>Metazoa</taxon>
        <taxon>Ecdysozoa</taxon>
        <taxon>Nematoda</taxon>
        <taxon>Chromadorea</taxon>
        <taxon>Rhabditida</taxon>
        <taxon>Rhabditina</taxon>
        <taxon>Rhabditomorpha</taxon>
        <taxon>Strongyloidea</taxon>
        <taxon>Metastrongylidae</taxon>
        <taxon>Dictyocaulus</taxon>
    </lineage>
</organism>
<proteinExistence type="predicted"/>
<reference evidence="2" key="2">
    <citation type="journal article" date="2016" name="Sci. Rep.">
        <title>Dictyocaulus viviparus genome, variome and transcriptome elucidate lungworm biology and support future intervention.</title>
        <authorList>
            <person name="McNulty S.N."/>
            <person name="Strube C."/>
            <person name="Rosa B.A."/>
            <person name="Martin J.C."/>
            <person name="Tyagi R."/>
            <person name="Choi Y.J."/>
            <person name="Wang Q."/>
            <person name="Hallsworth Pepin K."/>
            <person name="Zhang X."/>
            <person name="Ozersky P."/>
            <person name="Wilson R.K."/>
            <person name="Sternberg P.W."/>
            <person name="Gasser R.B."/>
            <person name="Mitreva M."/>
        </authorList>
    </citation>
    <scope>NUCLEOTIDE SEQUENCE [LARGE SCALE GENOMIC DNA]</scope>
    <source>
        <strain evidence="2">HannoverDv2000</strain>
    </source>
</reference>
<reference evidence="1 2" key="1">
    <citation type="submission" date="2013-11" db="EMBL/GenBank/DDBJ databases">
        <title>Draft genome of the bovine lungworm Dictyocaulus viviparus.</title>
        <authorList>
            <person name="Mitreva M."/>
        </authorList>
    </citation>
    <scope>NUCLEOTIDE SEQUENCE [LARGE SCALE GENOMIC DNA]</scope>
    <source>
        <strain evidence="1 2">HannoverDv2000</strain>
    </source>
</reference>
<keyword evidence="2" id="KW-1185">Reference proteome</keyword>
<dbReference type="AlphaFoldDB" id="A0A0D8XA94"/>
<evidence type="ECO:0000313" key="1">
    <source>
        <dbReference type="EMBL" id="KJH40559.1"/>
    </source>
</evidence>
<gene>
    <name evidence="1" type="ORF">DICVIV_13481</name>
</gene>
<dbReference type="Proteomes" id="UP000053766">
    <property type="component" value="Unassembled WGS sequence"/>
</dbReference>
<name>A0A0D8XA94_DICVI</name>
<evidence type="ECO:0000313" key="2">
    <source>
        <dbReference type="Proteomes" id="UP000053766"/>
    </source>
</evidence>
<accession>A0A0D8XA94</accession>
<sequence>MIDIILRAISMNLLMRQRKAIDQSEKFCTLFSKNSTVLKHTPNEFGEQTMSVGVVLVAICVIPMLQGDILDPDWRRNLEMKIKESMRNSGAHFDLNWELNLEKKIEQSTKNSRLSVVNDMLRANINGKTYTAKLPRIHSLGTNSATRNINGQRAEIITISINGDKSVYTTIKNVTTVTDGKEI</sequence>
<protein>
    <submittedName>
        <fullName evidence="1">Uncharacterized protein</fullName>
    </submittedName>
</protein>